<dbReference type="Pfam" id="PF07714">
    <property type="entry name" value="PK_Tyr_Ser-Thr"/>
    <property type="match status" value="1"/>
</dbReference>
<dbReference type="AlphaFoldDB" id="A0A015JTY3"/>
<feature type="binding site" evidence="1">
    <location>
        <position position="66"/>
    </location>
    <ligand>
        <name>ATP</name>
        <dbReference type="ChEBI" id="CHEBI:30616"/>
    </ligand>
</feature>
<dbReference type="InterPro" id="IPR051681">
    <property type="entry name" value="Ser/Thr_Kinases-Pseudokinases"/>
</dbReference>
<dbReference type="Gene3D" id="1.25.40.10">
    <property type="entry name" value="Tetratricopeptide repeat domain"/>
    <property type="match status" value="1"/>
</dbReference>
<dbReference type="InterPro" id="IPR001245">
    <property type="entry name" value="Ser-Thr/Tyr_kinase_cat_dom"/>
</dbReference>
<proteinExistence type="predicted"/>
<dbReference type="InterPro" id="IPR000719">
    <property type="entry name" value="Prot_kinase_dom"/>
</dbReference>
<dbReference type="InterPro" id="IPR006597">
    <property type="entry name" value="Sel1-like"/>
</dbReference>
<keyword evidence="1" id="KW-0067">ATP-binding</keyword>
<evidence type="ECO:0000313" key="3">
    <source>
        <dbReference type="EMBL" id="EXX70770.1"/>
    </source>
</evidence>
<dbReference type="OrthoDB" id="10316080at2759"/>
<dbReference type="PROSITE" id="PS50011">
    <property type="entry name" value="PROTEIN_KINASE_DOM"/>
    <property type="match status" value="1"/>
</dbReference>
<dbReference type="GO" id="GO:0004674">
    <property type="term" value="F:protein serine/threonine kinase activity"/>
    <property type="evidence" value="ECO:0007669"/>
    <property type="project" value="TreeGrafter"/>
</dbReference>
<evidence type="ECO:0000313" key="4">
    <source>
        <dbReference type="Proteomes" id="UP000022910"/>
    </source>
</evidence>
<dbReference type="Proteomes" id="UP000022910">
    <property type="component" value="Unassembled WGS sequence"/>
</dbReference>
<dbReference type="PRINTS" id="PR00109">
    <property type="entry name" value="TYRKINASE"/>
</dbReference>
<evidence type="ECO:0000259" key="2">
    <source>
        <dbReference type="PROSITE" id="PS50011"/>
    </source>
</evidence>
<dbReference type="SUPFAM" id="SSF81901">
    <property type="entry name" value="HCP-like"/>
    <property type="match status" value="1"/>
</dbReference>
<comment type="caution">
    <text evidence="3">The sequence shown here is derived from an EMBL/GenBank/DDBJ whole genome shotgun (WGS) entry which is preliminary data.</text>
</comment>
<dbReference type="Pfam" id="PF08238">
    <property type="entry name" value="Sel1"/>
    <property type="match status" value="6"/>
</dbReference>
<dbReference type="InterPro" id="IPR017441">
    <property type="entry name" value="Protein_kinase_ATP_BS"/>
</dbReference>
<dbReference type="SMART" id="SM00671">
    <property type="entry name" value="SEL1"/>
    <property type="match status" value="6"/>
</dbReference>
<dbReference type="SUPFAM" id="SSF56112">
    <property type="entry name" value="Protein kinase-like (PK-like)"/>
    <property type="match status" value="1"/>
</dbReference>
<dbReference type="EMBL" id="JEMT01016488">
    <property type="protein sequence ID" value="EXX70770.1"/>
    <property type="molecule type" value="Genomic_DNA"/>
</dbReference>
<keyword evidence="1" id="KW-0547">Nucleotide-binding</keyword>
<keyword evidence="4" id="KW-1185">Reference proteome</keyword>
<dbReference type="Gene3D" id="1.10.510.10">
    <property type="entry name" value="Transferase(Phosphotransferase) domain 1"/>
    <property type="match status" value="1"/>
</dbReference>
<accession>A0A015JTY3</accession>
<dbReference type="PANTHER" id="PTHR44329">
    <property type="entry name" value="SERINE/THREONINE-PROTEIN KINASE TNNI3K-RELATED"/>
    <property type="match status" value="1"/>
</dbReference>
<organism evidence="3 4">
    <name type="scientific">Rhizophagus irregularis (strain DAOM 197198w)</name>
    <name type="common">Glomus intraradices</name>
    <dbReference type="NCBI Taxonomy" id="1432141"/>
    <lineage>
        <taxon>Eukaryota</taxon>
        <taxon>Fungi</taxon>
        <taxon>Fungi incertae sedis</taxon>
        <taxon>Mucoromycota</taxon>
        <taxon>Glomeromycotina</taxon>
        <taxon>Glomeromycetes</taxon>
        <taxon>Glomerales</taxon>
        <taxon>Glomeraceae</taxon>
        <taxon>Rhizophagus</taxon>
    </lineage>
</organism>
<sequence length="655" mass="75696">MSDNKKVQNTENTNEWNNWIEEAIDKEHLNYYEYNQFTNIQEIGAGGFGKVYRANWKNSKKQLALKSFFNLNHVTMKEIVCELKIQRKVDFHDNIIRCYGITKFESENQIGNNYMMVMEYADGGSLRNYLEKNFSKLTWDDKFNMAYQLAYAVSCLHNEGIIHRDLHSGNILVCQNTIKLADFGLSKRIGASSNFQSKLFGMVPYVDPKSFSRRRNNNNQTYTLNEKSDVYSVGILLWEISSGQPPFHAEGEQYDVSLILEISQGLRETIVPDTPKDYIEIYTKCWDGEPDNRPTIYQVVEAIITKTNIITENPRLSNEQELNEVPLSTNNSESRGELSQLIQNFYKMNTKEIDNIAVSNEQEKLLTEKDFNRIVDEINYLIFKLLNKGTSKGELVKEQVIEYLKNYDTNLQEIYNWLLINNQNIPNSIFLLGYFNYKGVETRINYKKAFNLFINASENNHILAQYFVGVCYFFGHGIMKNEKLALKYFKTTANKNLTNGQKDTGYCYENGIGIEKDLSKAFYWYEKAANNGNIIAIKNLGICYRDEIGVKKDHYKAFELFKQSAEGGYSGGMISLGYCYELGIGTKIDKQKAFESYQKSANLGNKVAQYNIGVMYENGDVITKDLDKAIYWYKKSAKQGHQFAKNKLEILQKNQ</sequence>
<dbReference type="GO" id="GO:0005524">
    <property type="term" value="F:ATP binding"/>
    <property type="evidence" value="ECO:0007669"/>
    <property type="project" value="UniProtKB-UniRule"/>
</dbReference>
<reference evidence="3 4" key="1">
    <citation type="submission" date="2014-02" db="EMBL/GenBank/DDBJ databases">
        <title>Single nucleus genome sequencing reveals high similarity among nuclei of an endomycorrhizal fungus.</title>
        <authorList>
            <person name="Lin K."/>
            <person name="Geurts R."/>
            <person name="Zhang Z."/>
            <person name="Limpens E."/>
            <person name="Saunders D.G."/>
            <person name="Mu D."/>
            <person name="Pang E."/>
            <person name="Cao H."/>
            <person name="Cha H."/>
            <person name="Lin T."/>
            <person name="Zhou Q."/>
            <person name="Shang Y."/>
            <person name="Li Y."/>
            <person name="Ivanov S."/>
            <person name="Sharma T."/>
            <person name="Velzen R.V."/>
            <person name="Ruijter N.D."/>
            <person name="Aanen D.K."/>
            <person name="Win J."/>
            <person name="Kamoun S."/>
            <person name="Bisseling T."/>
            <person name="Huang S."/>
        </authorList>
    </citation>
    <scope>NUCLEOTIDE SEQUENCE [LARGE SCALE GENOMIC DNA]</scope>
    <source>
        <strain evidence="4">DAOM197198w</strain>
    </source>
</reference>
<name>A0A015JTY3_RHIIW</name>
<dbReference type="PROSITE" id="PS00107">
    <property type="entry name" value="PROTEIN_KINASE_ATP"/>
    <property type="match status" value="1"/>
</dbReference>
<gene>
    <name evidence="3" type="ORF">RirG_084540</name>
</gene>
<dbReference type="InterPro" id="IPR011990">
    <property type="entry name" value="TPR-like_helical_dom_sf"/>
</dbReference>
<dbReference type="HOGENOM" id="CLU_000288_7_12_1"/>
<evidence type="ECO:0000256" key="1">
    <source>
        <dbReference type="PROSITE-ProRule" id="PRU10141"/>
    </source>
</evidence>
<dbReference type="InterPro" id="IPR011009">
    <property type="entry name" value="Kinase-like_dom_sf"/>
</dbReference>
<feature type="domain" description="Protein kinase" evidence="2">
    <location>
        <begin position="37"/>
        <end position="316"/>
    </location>
</feature>
<protein>
    <submittedName>
        <fullName evidence="3">Cdc15p</fullName>
    </submittedName>
</protein>